<dbReference type="EMBL" id="ACFU01000001">
    <property type="protein sequence ID" value="EEF15267.1"/>
    <property type="molecule type" value="Genomic_DNA"/>
</dbReference>
<dbReference type="AlphaFoldDB" id="B9CY24"/>
<keyword evidence="1" id="KW-0812">Transmembrane</keyword>
<reference evidence="2 3" key="1">
    <citation type="submission" date="2008-08" db="EMBL/GenBank/DDBJ databases">
        <authorList>
            <person name="Madupu R."/>
            <person name="Durkin A.S."/>
            <person name="Torralba M."/>
            <person name="Methe B."/>
            <person name="Sutton G.G."/>
            <person name="Strausberg R.L."/>
            <person name="Nelson K.E."/>
        </authorList>
    </citation>
    <scope>NUCLEOTIDE SEQUENCE [LARGE SCALE GENOMIC DNA]</scope>
    <source>
        <strain evidence="2 3">RM3267</strain>
    </source>
</reference>
<dbReference type="Proteomes" id="UP000003082">
    <property type="component" value="Unassembled WGS sequence"/>
</dbReference>
<evidence type="ECO:0000313" key="2">
    <source>
        <dbReference type="EMBL" id="EEF15267.1"/>
    </source>
</evidence>
<evidence type="ECO:0000256" key="1">
    <source>
        <dbReference type="SAM" id="Phobius"/>
    </source>
</evidence>
<protein>
    <submittedName>
        <fullName evidence="2">Uncharacterized protein</fullName>
    </submittedName>
</protein>
<sequence>MWHKNRYAFTVKFDLCAFGCGIGFCTKTAFVILLWMFVIKYKMHPTYKICFDRYGELDVVNLLLP</sequence>
<keyword evidence="1" id="KW-1133">Transmembrane helix</keyword>
<evidence type="ECO:0000313" key="3">
    <source>
        <dbReference type="Proteomes" id="UP000003082"/>
    </source>
</evidence>
<comment type="caution">
    <text evidence="2">The sequence shown here is derived from an EMBL/GenBank/DDBJ whole genome shotgun (WGS) entry which is preliminary data.</text>
</comment>
<keyword evidence="1" id="KW-0472">Membrane</keyword>
<dbReference type="STRING" id="553218.CAMRE0001_0219"/>
<feature type="transmembrane region" description="Helical" evidence="1">
    <location>
        <begin position="15"/>
        <end position="38"/>
    </location>
</feature>
<proteinExistence type="predicted"/>
<name>B9CY24_CAMRE</name>
<organism evidence="2 3">
    <name type="scientific">Campylobacter rectus RM3267</name>
    <dbReference type="NCBI Taxonomy" id="553218"/>
    <lineage>
        <taxon>Bacteria</taxon>
        <taxon>Pseudomonadati</taxon>
        <taxon>Campylobacterota</taxon>
        <taxon>Epsilonproteobacteria</taxon>
        <taxon>Campylobacterales</taxon>
        <taxon>Campylobacteraceae</taxon>
        <taxon>Campylobacter</taxon>
    </lineage>
</organism>
<accession>B9CY24</accession>
<keyword evidence="3" id="KW-1185">Reference proteome</keyword>
<gene>
    <name evidence="2" type="ORF">CAMRE0001_0219</name>
</gene>